<dbReference type="FunFam" id="3.40.309.10:FF:000006">
    <property type="entry name" value="Gamma-glutamyl phosphate reductase"/>
    <property type="match status" value="1"/>
</dbReference>
<comment type="catalytic activity">
    <reaction evidence="6 7">
        <text>L-glutamate 5-semialdehyde + phosphate + NADP(+) = L-glutamyl 5-phosphate + NADPH + H(+)</text>
        <dbReference type="Rhea" id="RHEA:19541"/>
        <dbReference type="ChEBI" id="CHEBI:15378"/>
        <dbReference type="ChEBI" id="CHEBI:43474"/>
        <dbReference type="ChEBI" id="CHEBI:57783"/>
        <dbReference type="ChEBI" id="CHEBI:58066"/>
        <dbReference type="ChEBI" id="CHEBI:58274"/>
        <dbReference type="ChEBI" id="CHEBI:58349"/>
        <dbReference type="EC" id="1.2.1.41"/>
    </reaction>
</comment>
<dbReference type="Proteomes" id="UP000604381">
    <property type="component" value="Unassembled WGS sequence"/>
</dbReference>
<keyword evidence="7" id="KW-0963">Cytoplasm</keyword>
<sequence>MAASSASSSAADPAAALDALVAAKGPLASSAAAQRDDAIERFEANLEQARAEIQEANAAECARAEADGLSAPLLRRLRLDGRHYDGMLASLRALRALPDPIGGVFDESEQPSGITTARMRVPLGVICFIYESRPAVTADGAALCVKSGNAAILRGGKEALQSNLLIAAQMDRALKEAGLPAAVAMLPTADRAPLDAILADPRIDMVIPRGGPGLVRKVKETARCMVLAHLDGNCHVYVAASADLAMARRIAVNAKIGNPSTCNAAESLLVHEDAAAALLPPLAAELAAKGVVLRGCEATRALLGDAAEAAAEEDWGREYLDLVLSCKIVPDTAAAIAWINRYGSHHTDCIVSGDAAEQQRFCREVDSSSVLVNTSTRFADGYEYGLGAETGISTGKFHARGPVGLEGLTTAKWVVRSAGAVRE</sequence>
<evidence type="ECO:0000256" key="6">
    <source>
        <dbReference type="ARBA" id="ARBA00049024"/>
    </source>
</evidence>
<evidence type="ECO:0000256" key="8">
    <source>
        <dbReference type="SAM" id="Coils"/>
    </source>
</evidence>
<dbReference type="SUPFAM" id="SSF53720">
    <property type="entry name" value="ALDH-like"/>
    <property type="match status" value="1"/>
</dbReference>
<comment type="caution">
    <text evidence="10">The sequence shown here is derived from an EMBL/GenBank/DDBJ whole genome shotgun (WGS) entry which is preliminary data.</text>
</comment>
<organism evidence="10 11">
    <name type="scientific">Candidatus Amphirhobacter heronislandensis</name>
    <dbReference type="NCBI Taxonomy" id="1732024"/>
    <lineage>
        <taxon>Bacteria</taxon>
        <taxon>Pseudomonadati</taxon>
        <taxon>Pseudomonadota</taxon>
        <taxon>Gammaproteobacteria</taxon>
        <taxon>Candidatus Tethybacterales</taxon>
        <taxon>Candidatus Tethybacteraceae</taxon>
        <taxon>Candidatus Amphirhobacter</taxon>
    </lineage>
</organism>
<dbReference type="EMBL" id="JADHEI010000033">
    <property type="protein sequence ID" value="MBF2735173.1"/>
    <property type="molecule type" value="Genomic_DNA"/>
</dbReference>
<dbReference type="PANTHER" id="PTHR11063:SF8">
    <property type="entry name" value="DELTA-1-PYRROLINE-5-CARBOXYLATE SYNTHASE"/>
    <property type="match status" value="1"/>
</dbReference>
<keyword evidence="4 7" id="KW-0521">NADP</keyword>
<keyword evidence="5 7" id="KW-0560">Oxidoreductase</keyword>
<dbReference type="GO" id="GO:0055129">
    <property type="term" value="P:L-proline biosynthetic process"/>
    <property type="evidence" value="ECO:0007669"/>
    <property type="project" value="UniProtKB-UniRule"/>
</dbReference>
<dbReference type="InterPro" id="IPR000965">
    <property type="entry name" value="GPR_dom"/>
</dbReference>
<evidence type="ECO:0000256" key="1">
    <source>
        <dbReference type="ARBA" id="ARBA00004985"/>
    </source>
</evidence>
<protein>
    <recommendedName>
        <fullName evidence="7">Gamma-glutamyl phosphate reductase</fullName>
        <shortName evidence="7">GPR</shortName>
        <ecNumber evidence="7">1.2.1.41</ecNumber>
    </recommendedName>
    <alternativeName>
        <fullName evidence="7">Glutamate-5-semialdehyde dehydrogenase</fullName>
    </alternativeName>
    <alternativeName>
        <fullName evidence="7">Glutamyl-gamma-semialdehyde dehydrogenase</fullName>
        <shortName evidence="7">GSA dehydrogenase</shortName>
    </alternativeName>
</protein>
<dbReference type="CDD" id="cd07079">
    <property type="entry name" value="ALDH_F18-19_ProA-GPR"/>
    <property type="match status" value="1"/>
</dbReference>
<dbReference type="GO" id="GO:0004350">
    <property type="term" value="F:glutamate-5-semialdehyde dehydrogenase activity"/>
    <property type="evidence" value="ECO:0007669"/>
    <property type="project" value="UniProtKB-UniRule"/>
</dbReference>
<evidence type="ECO:0000256" key="5">
    <source>
        <dbReference type="ARBA" id="ARBA00023002"/>
    </source>
</evidence>
<keyword evidence="11" id="KW-1185">Reference proteome</keyword>
<dbReference type="GO" id="GO:0005737">
    <property type="term" value="C:cytoplasm"/>
    <property type="evidence" value="ECO:0007669"/>
    <property type="project" value="UniProtKB-SubCell"/>
</dbReference>
<dbReference type="PROSITE" id="PS01223">
    <property type="entry name" value="PROA"/>
    <property type="match status" value="1"/>
</dbReference>
<dbReference type="AlphaFoldDB" id="A0A930XXT4"/>
<gene>
    <name evidence="7" type="primary">proA</name>
    <name evidence="10" type="ORF">ISN26_03675</name>
</gene>
<dbReference type="NCBIfam" id="NF001221">
    <property type="entry name" value="PRK00197.1"/>
    <property type="match status" value="1"/>
</dbReference>
<keyword evidence="3 7" id="KW-0641">Proline biosynthesis</keyword>
<evidence type="ECO:0000256" key="7">
    <source>
        <dbReference type="HAMAP-Rule" id="MF_00412"/>
    </source>
</evidence>
<dbReference type="InterPro" id="IPR015590">
    <property type="entry name" value="Aldehyde_DH_dom"/>
</dbReference>
<dbReference type="NCBIfam" id="TIGR00407">
    <property type="entry name" value="proA"/>
    <property type="match status" value="1"/>
</dbReference>
<dbReference type="HAMAP" id="MF_00412">
    <property type="entry name" value="ProA"/>
    <property type="match status" value="1"/>
</dbReference>
<dbReference type="Pfam" id="PF00171">
    <property type="entry name" value="Aldedh"/>
    <property type="match status" value="1"/>
</dbReference>
<dbReference type="InterPro" id="IPR020593">
    <property type="entry name" value="G-glutamylP_reductase_CS"/>
</dbReference>
<dbReference type="PIRSF" id="PIRSF000151">
    <property type="entry name" value="GPR"/>
    <property type="match status" value="1"/>
</dbReference>
<dbReference type="GO" id="GO:0050661">
    <property type="term" value="F:NADP binding"/>
    <property type="evidence" value="ECO:0007669"/>
    <property type="project" value="InterPro"/>
</dbReference>
<dbReference type="Gene3D" id="3.40.309.10">
    <property type="entry name" value="Aldehyde Dehydrogenase, Chain A, domain 2"/>
    <property type="match status" value="1"/>
</dbReference>
<keyword evidence="8" id="KW-0175">Coiled coil</keyword>
<dbReference type="EC" id="1.2.1.41" evidence="7"/>
<evidence type="ECO:0000256" key="2">
    <source>
        <dbReference type="ARBA" id="ARBA00022605"/>
    </source>
</evidence>
<dbReference type="InterPro" id="IPR012134">
    <property type="entry name" value="Glu-5-SA_DH"/>
</dbReference>
<comment type="subcellular location">
    <subcellularLocation>
        <location evidence="7">Cytoplasm</location>
    </subcellularLocation>
</comment>
<feature type="domain" description="Aldehyde dehydrogenase" evidence="9">
    <location>
        <begin position="5"/>
        <end position="286"/>
    </location>
</feature>
<accession>A0A930XXT4</accession>
<reference evidence="10" key="1">
    <citation type="submission" date="2020-10" db="EMBL/GenBank/DDBJ databases">
        <title>An improved Amphimedon queenslandica hologenome assembly reveals how three proteobacterial symbionts can extend the metabolic phenotypic of their marine sponge host.</title>
        <authorList>
            <person name="Degnan B."/>
            <person name="Degnan S."/>
            <person name="Xiang X."/>
        </authorList>
    </citation>
    <scope>NUCLEOTIDE SEQUENCE</scope>
    <source>
        <strain evidence="10">AqS2</strain>
    </source>
</reference>
<keyword evidence="2 7" id="KW-0028">Amino-acid biosynthesis</keyword>
<comment type="function">
    <text evidence="7">Catalyzes the NADPH-dependent reduction of L-glutamate 5-phosphate into L-glutamate 5-semialdehyde and phosphate. The product spontaneously undergoes cyclization to form 1-pyrroline-5-carboxylate.</text>
</comment>
<dbReference type="Gene3D" id="3.40.605.10">
    <property type="entry name" value="Aldehyde Dehydrogenase, Chain A, domain 1"/>
    <property type="match status" value="1"/>
</dbReference>
<evidence type="ECO:0000313" key="10">
    <source>
        <dbReference type="EMBL" id="MBF2735173.1"/>
    </source>
</evidence>
<dbReference type="InterPro" id="IPR016162">
    <property type="entry name" value="Ald_DH_N"/>
</dbReference>
<proteinExistence type="inferred from homology"/>
<comment type="pathway">
    <text evidence="1 7">Amino-acid biosynthesis; L-proline biosynthesis; L-glutamate 5-semialdehyde from L-glutamate: step 2/2.</text>
</comment>
<evidence type="ECO:0000256" key="4">
    <source>
        <dbReference type="ARBA" id="ARBA00022857"/>
    </source>
</evidence>
<evidence type="ECO:0000259" key="9">
    <source>
        <dbReference type="Pfam" id="PF00171"/>
    </source>
</evidence>
<dbReference type="InterPro" id="IPR016163">
    <property type="entry name" value="Ald_DH_C"/>
</dbReference>
<evidence type="ECO:0000313" key="11">
    <source>
        <dbReference type="Proteomes" id="UP000604381"/>
    </source>
</evidence>
<evidence type="ECO:0000256" key="3">
    <source>
        <dbReference type="ARBA" id="ARBA00022650"/>
    </source>
</evidence>
<comment type="similarity">
    <text evidence="7">Belongs to the gamma-glutamyl phosphate reductase family.</text>
</comment>
<dbReference type="InterPro" id="IPR016161">
    <property type="entry name" value="Ald_DH/histidinol_DH"/>
</dbReference>
<name>A0A930XXT4_9GAMM</name>
<dbReference type="PANTHER" id="PTHR11063">
    <property type="entry name" value="GLUTAMATE SEMIALDEHYDE DEHYDROGENASE"/>
    <property type="match status" value="1"/>
</dbReference>
<feature type="coiled-coil region" evidence="8">
    <location>
        <begin position="32"/>
        <end position="59"/>
    </location>
</feature>